<organism evidence="1 2">
    <name type="scientific">Enhygromyxa salina</name>
    <dbReference type="NCBI Taxonomy" id="215803"/>
    <lineage>
        <taxon>Bacteria</taxon>
        <taxon>Pseudomonadati</taxon>
        <taxon>Myxococcota</taxon>
        <taxon>Polyangia</taxon>
        <taxon>Nannocystales</taxon>
        <taxon>Nannocystaceae</taxon>
        <taxon>Enhygromyxa</taxon>
    </lineage>
</organism>
<dbReference type="AlphaFoldDB" id="A0A0C2A3Z5"/>
<evidence type="ECO:0000313" key="2">
    <source>
        <dbReference type="Proteomes" id="UP000031599"/>
    </source>
</evidence>
<reference evidence="1 2" key="1">
    <citation type="submission" date="2014-12" db="EMBL/GenBank/DDBJ databases">
        <title>Genome assembly of Enhygromyxa salina DSM 15201.</title>
        <authorList>
            <person name="Sharma G."/>
            <person name="Subramanian S."/>
        </authorList>
    </citation>
    <scope>NUCLEOTIDE SEQUENCE [LARGE SCALE GENOMIC DNA]</scope>
    <source>
        <strain evidence="1 2">DSM 15201</strain>
    </source>
</reference>
<dbReference type="Proteomes" id="UP000031599">
    <property type="component" value="Unassembled WGS sequence"/>
</dbReference>
<protein>
    <submittedName>
        <fullName evidence="1">Uncharacterized protein</fullName>
    </submittedName>
</protein>
<accession>A0A0C2A3Z5</accession>
<comment type="caution">
    <text evidence="1">The sequence shown here is derived from an EMBL/GenBank/DDBJ whole genome shotgun (WGS) entry which is preliminary data.</text>
</comment>
<gene>
    <name evidence="1" type="ORF">DB30_02000</name>
</gene>
<name>A0A0C2A3Z5_9BACT</name>
<proteinExistence type="predicted"/>
<evidence type="ECO:0000313" key="1">
    <source>
        <dbReference type="EMBL" id="KIG18113.1"/>
    </source>
</evidence>
<sequence>MLEAWSPTGVVVKAKKDGLSRDERTLTCLILAIENRFH</sequence>
<dbReference type="EMBL" id="JMCC02000015">
    <property type="protein sequence ID" value="KIG18113.1"/>
    <property type="molecule type" value="Genomic_DNA"/>
</dbReference>